<accession>A0A1M6U8Z2</accession>
<dbReference type="OrthoDB" id="7916728at2"/>
<name>A0A1M6U8Z2_9BRAD</name>
<evidence type="ECO:0000256" key="1">
    <source>
        <dbReference type="SAM" id="MobiDB-lite"/>
    </source>
</evidence>
<evidence type="ECO:0000313" key="2">
    <source>
        <dbReference type="EMBL" id="SEC42300.1"/>
    </source>
</evidence>
<proteinExistence type="predicted"/>
<gene>
    <name evidence="2" type="ORF">SAMN05444171_1369</name>
</gene>
<feature type="compositionally biased region" description="Basic and acidic residues" evidence="1">
    <location>
        <begin position="114"/>
        <end position="129"/>
    </location>
</feature>
<dbReference type="Proteomes" id="UP000183208">
    <property type="component" value="Unassembled WGS sequence"/>
</dbReference>
<feature type="compositionally biased region" description="Basic and acidic residues" evidence="1">
    <location>
        <begin position="92"/>
        <end position="103"/>
    </location>
</feature>
<dbReference type="EMBL" id="FNTI01000001">
    <property type="protein sequence ID" value="SEC42300.1"/>
    <property type="molecule type" value="Genomic_DNA"/>
</dbReference>
<feature type="region of interest" description="Disordered" evidence="1">
    <location>
        <begin position="92"/>
        <end position="129"/>
    </location>
</feature>
<evidence type="ECO:0000313" key="3">
    <source>
        <dbReference type="Proteomes" id="UP000183208"/>
    </source>
</evidence>
<protein>
    <submittedName>
        <fullName evidence="2">Uncharacterized protein</fullName>
    </submittedName>
</protein>
<dbReference type="RefSeq" id="WP_074817147.1">
    <property type="nucleotide sequence ID" value="NZ_FNTI01000001.1"/>
</dbReference>
<feature type="region of interest" description="Disordered" evidence="1">
    <location>
        <begin position="1"/>
        <end position="29"/>
    </location>
</feature>
<dbReference type="AlphaFoldDB" id="A0A1M6U8Z2"/>
<reference evidence="2 3" key="1">
    <citation type="submission" date="2016-10" db="EMBL/GenBank/DDBJ databases">
        <authorList>
            <person name="de Groot N.N."/>
        </authorList>
    </citation>
    <scope>NUCLEOTIDE SEQUENCE [LARGE SCALE GENOMIC DNA]</scope>
    <source>
        <strain evidence="2 3">GAS522</strain>
    </source>
</reference>
<sequence>MTKSIRVITKKKRGRPATTGRGTQVGERWHPTELAAIDAWIASSPDKNITRAHAIRRLVALGLRVKTPAQPIGKPGRRLRAQELATKAIEKIIDPAAPPEERAQRRRRLTKGPPEFREDRVDQTKAKGK</sequence>
<organism evidence="2 3">
    <name type="scientific">Bradyrhizobium lablabi</name>
    <dbReference type="NCBI Taxonomy" id="722472"/>
    <lineage>
        <taxon>Bacteria</taxon>
        <taxon>Pseudomonadati</taxon>
        <taxon>Pseudomonadota</taxon>
        <taxon>Alphaproteobacteria</taxon>
        <taxon>Hyphomicrobiales</taxon>
        <taxon>Nitrobacteraceae</taxon>
        <taxon>Bradyrhizobium</taxon>
    </lineage>
</organism>